<protein>
    <recommendedName>
        <fullName evidence="3 15">DNA polymerase I</fullName>
        <ecNumber evidence="2 15">2.7.7.7</ecNumber>
    </recommendedName>
</protein>
<keyword evidence="7" id="KW-0540">Nuclease</keyword>
<dbReference type="Pfam" id="PF01367">
    <property type="entry name" value="5_3_exonuc"/>
    <property type="match status" value="1"/>
</dbReference>
<feature type="domain" description="DNA-directed DNA polymerase family A palm" evidence="20">
    <location>
        <begin position="705"/>
        <end position="912"/>
    </location>
</feature>
<keyword evidence="4 16" id="KW-0808">Transferase</keyword>
<evidence type="ECO:0000256" key="15">
    <source>
        <dbReference type="NCBIfam" id="TIGR00593"/>
    </source>
</evidence>
<dbReference type="InterPro" id="IPR012337">
    <property type="entry name" value="RNaseH-like_sf"/>
</dbReference>
<dbReference type="SMART" id="SM00474">
    <property type="entry name" value="35EXOc"/>
    <property type="match status" value="1"/>
</dbReference>
<evidence type="ECO:0000256" key="7">
    <source>
        <dbReference type="ARBA" id="ARBA00022722"/>
    </source>
</evidence>
<dbReference type="PROSITE" id="PS00447">
    <property type="entry name" value="DNA_POLYMERASE_A"/>
    <property type="match status" value="1"/>
</dbReference>
<evidence type="ECO:0000256" key="1">
    <source>
        <dbReference type="ARBA" id="ARBA00007705"/>
    </source>
</evidence>
<dbReference type="GO" id="GO:0008409">
    <property type="term" value="F:5'-3' exonuclease activity"/>
    <property type="evidence" value="ECO:0007669"/>
    <property type="project" value="UniProtKB-UniRule"/>
</dbReference>
<dbReference type="PANTHER" id="PTHR10133:SF27">
    <property type="entry name" value="DNA POLYMERASE NU"/>
    <property type="match status" value="1"/>
</dbReference>
<dbReference type="FunFam" id="1.10.150.20:FF:000002">
    <property type="entry name" value="DNA polymerase I"/>
    <property type="match status" value="1"/>
</dbReference>
<feature type="domain" description="3'-5' exonuclease" evidence="18">
    <location>
        <begin position="355"/>
        <end position="536"/>
    </location>
</feature>
<keyword evidence="8 16" id="KW-0227">DNA damage</keyword>
<comment type="catalytic activity">
    <reaction evidence="14 16">
        <text>DNA(n) + a 2'-deoxyribonucleoside 5'-triphosphate = DNA(n+1) + diphosphate</text>
        <dbReference type="Rhea" id="RHEA:22508"/>
        <dbReference type="Rhea" id="RHEA-COMP:17339"/>
        <dbReference type="Rhea" id="RHEA-COMP:17340"/>
        <dbReference type="ChEBI" id="CHEBI:33019"/>
        <dbReference type="ChEBI" id="CHEBI:61560"/>
        <dbReference type="ChEBI" id="CHEBI:173112"/>
        <dbReference type="EC" id="2.7.7.7"/>
    </reaction>
</comment>
<keyword evidence="11 16" id="KW-0239">DNA-directed DNA polymerase</keyword>
<dbReference type="SMART" id="SM00482">
    <property type="entry name" value="POLAc"/>
    <property type="match status" value="1"/>
</dbReference>
<dbReference type="FunFam" id="1.20.1060.10:FF:000001">
    <property type="entry name" value="DNA polymerase I"/>
    <property type="match status" value="1"/>
</dbReference>
<dbReference type="GO" id="GO:0006302">
    <property type="term" value="P:double-strand break repair"/>
    <property type="evidence" value="ECO:0007669"/>
    <property type="project" value="TreeGrafter"/>
</dbReference>
<feature type="domain" description="5'-3' exonuclease" evidence="19">
    <location>
        <begin position="5"/>
        <end position="266"/>
    </location>
</feature>
<dbReference type="InterPro" id="IPR002562">
    <property type="entry name" value="3'-5'_exonuclease_dom"/>
</dbReference>
<evidence type="ECO:0000256" key="12">
    <source>
        <dbReference type="ARBA" id="ARBA00023125"/>
    </source>
</evidence>
<sequence>MAEQKRLFLLDAYALIFRGYYALIKNPRINSKGMDTSAIMGFMNSLLDVIRREKPDHLAVCFDKGGSADRTEMFADYKANRDATPDAIKIAVPYIQNILKAMHIPVVELEGMEADDIIGTLAKQAEKEDYKVYMVTPDKDFGQLVSENIFMYRPARLGNGIEIWGIPEVQKRFGVERPEQVIDYLGMMGDASDNIPGLPGVGDKTAKKFIEEFGSMENLLANTDKLKGKMKEKIQENAELGILSKKLATIFVDCDVTFNAKDYELSMPDGEKVQEIFEELEFRRLKDQFLKLFSSEPENDGTEESTQDSSPVSKKKQTEAGGGQFSLFGGDAQTTSGTIKEVSSRKNIKEVPHVYQSVLPGMAMKLFIQNLMKQTSVCFDTETTGLNPLTAELVGIAFSWEAGKGFYVPFPEDREQAQEIIEQLRPFFEAENIEKIGQNLKYDIKVLHKYNISIKGKSFDTMLAHYLINPDMRHNMDVLAETYLNYTPISITELIGKKGKNQLSMRDVPLEQQTEYAVEDADITFQLAQHFRPELKEANTEELFNDIEIPLLHVLADMEQEGINLDKNFLNSLAKDLDNDIKNLELKIYKEAGEEFNIASPKQLGEILFDKLKLVDKPKKTKTGQYSTAEDVLSYLAKDHEIIQSVLDYRGLSKLKSTYVDALPEQIEESTGRVHTDYMQTVAATGRLSSNNPNLQNIPIRTERGRQVRKAFIPRNEEYTLLAADYSQIELRIIAALSEESTMIEAFKNGEDIHASTASKVFNVPLQEVTREQRSNAKTVNFGIIYGVSAFGLSNQTDLSRAEAKELIETYYKTYPKLRKYINEQIEFARENGYVQTVLGRRRYLKDINGSNAIVRGAAERNAVNAPIQGSAADIIKIAMIHIHKKLEEGNYKSKMLLQVHDELVFDIYKPELEELKTMIKTEMENAYKLSVPLDVELGVGNNWLEAH</sequence>
<evidence type="ECO:0000256" key="2">
    <source>
        <dbReference type="ARBA" id="ARBA00012417"/>
    </source>
</evidence>
<dbReference type="Gene3D" id="1.10.150.20">
    <property type="entry name" value="5' to 3' exonuclease, C-terminal subdomain"/>
    <property type="match status" value="2"/>
</dbReference>
<evidence type="ECO:0000256" key="17">
    <source>
        <dbReference type="SAM" id="MobiDB-lite"/>
    </source>
</evidence>
<dbReference type="SUPFAM" id="SSF56672">
    <property type="entry name" value="DNA/RNA polymerases"/>
    <property type="match status" value="1"/>
</dbReference>
<comment type="similarity">
    <text evidence="1 16">Belongs to the DNA polymerase type-A family.</text>
</comment>
<dbReference type="PRINTS" id="PR00868">
    <property type="entry name" value="DNAPOLI"/>
</dbReference>
<dbReference type="NCBIfam" id="NF004397">
    <property type="entry name" value="PRK05755.1"/>
    <property type="match status" value="1"/>
</dbReference>
<evidence type="ECO:0000256" key="13">
    <source>
        <dbReference type="ARBA" id="ARBA00023204"/>
    </source>
</evidence>
<evidence type="ECO:0000256" key="8">
    <source>
        <dbReference type="ARBA" id="ARBA00022763"/>
    </source>
</evidence>
<dbReference type="CDD" id="cd09898">
    <property type="entry name" value="H3TH_53EXO"/>
    <property type="match status" value="1"/>
</dbReference>
<dbReference type="CDD" id="cd08637">
    <property type="entry name" value="DNA_pol_A_pol_I_C"/>
    <property type="match status" value="1"/>
</dbReference>
<evidence type="ECO:0000313" key="21">
    <source>
        <dbReference type="EMBL" id="SMG06646.1"/>
    </source>
</evidence>
<dbReference type="PANTHER" id="PTHR10133">
    <property type="entry name" value="DNA POLYMERASE I"/>
    <property type="match status" value="1"/>
</dbReference>
<dbReference type="GO" id="GO:0008408">
    <property type="term" value="F:3'-5' exonuclease activity"/>
    <property type="evidence" value="ECO:0007669"/>
    <property type="project" value="UniProtKB-UniRule"/>
</dbReference>
<dbReference type="InterPro" id="IPR008918">
    <property type="entry name" value="HhH2"/>
</dbReference>
<accession>A0A1X7HXE2</accession>
<name>A0A1X7HXE2_9FLAO</name>
<dbReference type="Pfam" id="PF00476">
    <property type="entry name" value="DNA_pol_A"/>
    <property type="match status" value="1"/>
</dbReference>
<dbReference type="InterPro" id="IPR029060">
    <property type="entry name" value="PIN-like_dom_sf"/>
</dbReference>
<dbReference type="Gene3D" id="3.30.420.10">
    <property type="entry name" value="Ribonuclease H-like superfamily/Ribonuclease H"/>
    <property type="match status" value="1"/>
</dbReference>
<dbReference type="CDD" id="cd09859">
    <property type="entry name" value="PIN_53EXO"/>
    <property type="match status" value="1"/>
</dbReference>
<dbReference type="SMART" id="SM00279">
    <property type="entry name" value="HhH2"/>
    <property type="match status" value="1"/>
</dbReference>
<evidence type="ECO:0000256" key="16">
    <source>
        <dbReference type="RuleBase" id="RU004460"/>
    </source>
</evidence>
<reference evidence="22" key="1">
    <citation type="submission" date="2017-04" db="EMBL/GenBank/DDBJ databases">
        <authorList>
            <person name="Varghese N."/>
            <person name="Submissions S."/>
        </authorList>
    </citation>
    <scope>NUCLEOTIDE SEQUENCE [LARGE SCALE GENOMIC DNA]</scope>
    <source>
        <strain evidence="22">DSM 19835</strain>
    </source>
</reference>
<dbReference type="Gene3D" id="3.40.50.1010">
    <property type="entry name" value="5'-nuclease"/>
    <property type="match status" value="1"/>
</dbReference>
<dbReference type="InterPro" id="IPR018320">
    <property type="entry name" value="DNA_polymerase_1"/>
</dbReference>
<feature type="region of interest" description="Disordered" evidence="17">
    <location>
        <begin position="294"/>
        <end position="332"/>
    </location>
</feature>
<evidence type="ECO:0000259" key="18">
    <source>
        <dbReference type="SMART" id="SM00474"/>
    </source>
</evidence>
<dbReference type="Proteomes" id="UP000193420">
    <property type="component" value="Unassembled WGS sequence"/>
</dbReference>
<evidence type="ECO:0000256" key="14">
    <source>
        <dbReference type="ARBA" id="ARBA00049244"/>
    </source>
</evidence>
<dbReference type="SUPFAM" id="SSF88723">
    <property type="entry name" value="PIN domain-like"/>
    <property type="match status" value="1"/>
</dbReference>
<evidence type="ECO:0000256" key="3">
    <source>
        <dbReference type="ARBA" id="ARBA00020311"/>
    </source>
</evidence>
<gene>
    <name evidence="16" type="primary">polA</name>
    <name evidence="21" type="ORF">SAMN03080602_00157</name>
</gene>
<dbReference type="AlphaFoldDB" id="A0A1X7HXE2"/>
<evidence type="ECO:0000256" key="6">
    <source>
        <dbReference type="ARBA" id="ARBA00022705"/>
    </source>
</evidence>
<dbReference type="STRING" id="188872.SAMN03080602_00157"/>
<proteinExistence type="inferred from homology"/>
<dbReference type="NCBIfam" id="TIGR00593">
    <property type="entry name" value="pola"/>
    <property type="match status" value="1"/>
</dbReference>
<evidence type="ECO:0000313" key="22">
    <source>
        <dbReference type="Proteomes" id="UP000193420"/>
    </source>
</evidence>
<comment type="function">
    <text evidence="16">In addition to polymerase activity, this DNA polymerase exhibits 3'-5' and 5'-3' exonuclease activity.</text>
</comment>
<dbReference type="SMART" id="SM00475">
    <property type="entry name" value="53EXOc"/>
    <property type="match status" value="1"/>
</dbReference>
<dbReference type="FunFam" id="1.10.150.20:FF:000003">
    <property type="entry name" value="DNA polymerase I"/>
    <property type="match status" value="1"/>
</dbReference>
<keyword evidence="13 16" id="KW-0234">DNA repair</keyword>
<evidence type="ECO:0000256" key="11">
    <source>
        <dbReference type="ARBA" id="ARBA00022932"/>
    </source>
</evidence>
<dbReference type="InterPro" id="IPR036279">
    <property type="entry name" value="5-3_exonuclease_C_sf"/>
</dbReference>
<keyword evidence="10 16" id="KW-0269">Exonuclease</keyword>
<dbReference type="CDD" id="cd06139">
    <property type="entry name" value="DNA_polA_I_Ecoli_like_exo"/>
    <property type="match status" value="1"/>
</dbReference>
<dbReference type="GO" id="GO:0006261">
    <property type="term" value="P:DNA-templated DNA replication"/>
    <property type="evidence" value="ECO:0007669"/>
    <property type="project" value="UniProtKB-UniRule"/>
</dbReference>
<dbReference type="Pfam" id="PF02739">
    <property type="entry name" value="5_3_exonuc_N"/>
    <property type="match status" value="1"/>
</dbReference>
<keyword evidence="12 16" id="KW-0238">DNA-binding</keyword>
<dbReference type="InterPro" id="IPR043502">
    <property type="entry name" value="DNA/RNA_pol_sf"/>
</dbReference>
<evidence type="ECO:0000259" key="20">
    <source>
        <dbReference type="SMART" id="SM00482"/>
    </source>
</evidence>
<evidence type="ECO:0000256" key="10">
    <source>
        <dbReference type="ARBA" id="ARBA00022839"/>
    </source>
</evidence>
<keyword evidence="6 16" id="KW-0235">DNA replication</keyword>
<dbReference type="GO" id="GO:0003677">
    <property type="term" value="F:DNA binding"/>
    <property type="evidence" value="ECO:0007669"/>
    <property type="project" value="UniProtKB-UniRule"/>
</dbReference>
<dbReference type="Gene3D" id="3.30.70.370">
    <property type="match status" value="1"/>
</dbReference>
<evidence type="ECO:0000256" key="9">
    <source>
        <dbReference type="ARBA" id="ARBA00022801"/>
    </source>
</evidence>
<evidence type="ECO:0000259" key="19">
    <source>
        <dbReference type="SMART" id="SM00475"/>
    </source>
</evidence>
<evidence type="ECO:0000256" key="5">
    <source>
        <dbReference type="ARBA" id="ARBA00022695"/>
    </source>
</evidence>
<dbReference type="InterPro" id="IPR001098">
    <property type="entry name" value="DNA-dir_DNA_pol_A_palm_dom"/>
</dbReference>
<keyword evidence="9 16" id="KW-0378">Hydrolase</keyword>
<dbReference type="SUPFAM" id="SSF53098">
    <property type="entry name" value="Ribonuclease H-like"/>
    <property type="match status" value="1"/>
</dbReference>
<dbReference type="EMBL" id="FXAO01000001">
    <property type="protein sequence ID" value="SMG06646.1"/>
    <property type="molecule type" value="Genomic_DNA"/>
</dbReference>
<dbReference type="RefSeq" id="WP_085495254.1">
    <property type="nucleotide sequence ID" value="NZ_FXAO01000001.1"/>
</dbReference>
<dbReference type="InterPro" id="IPR020045">
    <property type="entry name" value="DNA_polI_H3TH"/>
</dbReference>
<dbReference type="SUPFAM" id="SSF47807">
    <property type="entry name" value="5' to 3' exonuclease, C-terminal subdomain"/>
    <property type="match status" value="1"/>
</dbReference>
<dbReference type="EC" id="2.7.7.7" evidence="2 15"/>
<dbReference type="InterPro" id="IPR002298">
    <property type="entry name" value="DNA_polymerase_A"/>
</dbReference>
<dbReference type="InterPro" id="IPR036397">
    <property type="entry name" value="RNaseH_sf"/>
</dbReference>
<dbReference type="InterPro" id="IPR020046">
    <property type="entry name" value="5-3_exonucl_a-hlix_arch_N"/>
</dbReference>
<keyword evidence="22" id="KW-1185">Reference proteome</keyword>
<dbReference type="InterPro" id="IPR019760">
    <property type="entry name" value="DNA-dir_DNA_pol_A_CS"/>
</dbReference>
<feature type="compositionally biased region" description="Acidic residues" evidence="17">
    <location>
        <begin position="297"/>
        <end position="306"/>
    </location>
</feature>
<dbReference type="OrthoDB" id="9806424at2"/>
<evidence type="ECO:0000256" key="4">
    <source>
        <dbReference type="ARBA" id="ARBA00022679"/>
    </source>
</evidence>
<dbReference type="GO" id="GO:0003887">
    <property type="term" value="F:DNA-directed DNA polymerase activity"/>
    <property type="evidence" value="ECO:0007669"/>
    <property type="project" value="UniProtKB-UniRule"/>
</dbReference>
<dbReference type="Gene3D" id="1.20.1060.10">
    <property type="entry name" value="Taq DNA Polymerase, Chain T, domain 4"/>
    <property type="match status" value="1"/>
</dbReference>
<dbReference type="InterPro" id="IPR002421">
    <property type="entry name" value="5-3_exonuclease"/>
</dbReference>
<organism evidence="21 22">
    <name type="scientific">Arenibacter troitsensis</name>
    <dbReference type="NCBI Taxonomy" id="188872"/>
    <lineage>
        <taxon>Bacteria</taxon>
        <taxon>Pseudomonadati</taxon>
        <taxon>Bacteroidota</taxon>
        <taxon>Flavobacteriia</taxon>
        <taxon>Flavobacteriales</taxon>
        <taxon>Flavobacteriaceae</taxon>
        <taxon>Arenibacter</taxon>
    </lineage>
</organism>
<keyword evidence="5 16" id="KW-0548">Nucleotidyltransferase</keyword>
<dbReference type="Pfam" id="PF01612">
    <property type="entry name" value="DNA_pol_A_exo1"/>
    <property type="match status" value="1"/>
</dbReference>